<evidence type="ECO:0000313" key="2">
    <source>
        <dbReference type="Proteomes" id="UP000006889"/>
    </source>
</evidence>
<accession>E4Q617</accession>
<dbReference type="InterPro" id="IPR036614">
    <property type="entry name" value="RusA-like_sf"/>
</dbReference>
<dbReference type="Pfam" id="PF05866">
    <property type="entry name" value="RusA"/>
    <property type="match status" value="1"/>
</dbReference>
<dbReference type="AlphaFoldDB" id="E4Q617"/>
<dbReference type="KEGG" id="cow:Calow_0823"/>
<dbReference type="STRING" id="632518.Calow_0823"/>
<dbReference type="eggNOG" id="COG4570">
    <property type="taxonomic scope" value="Bacteria"/>
</dbReference>
<keyword evidence="2" id="KW-1185">Reference proteome</keyword>
<dbReference type="Proteomes" id="UP000006889">
    <property type="component" value="Chromosome"/>
</dbReference>
<dbReference type="GO" id="GO:0006310">
    <property type="term" value="P:DNA recombination"/>
    <property type="evidence" value="ECO:0007669"/>
    <property type="project" value="InterPro"/>
</dbReference>
<dbReference type="SUPFAM" id="SSF103084">
    <property type="entry name" value="Holliday junction resolvase RusA"/>
    <property type="match status" value="1"/>
</dbReference>
<organism evidence="1 2">
    <name type="scientific">Caldicellulosiruptor owensensis (strain ATCC 700167 / DSM 13100 / OL)</name>
    <dbReference type="NCBI Taxonomy" id="632518"/>
    <lineage>
        <taxon>Bacteria</taxon>
        <taxon>Bacillati</taxon>
        <taxon>Bacillota</taxon>
        <taxon>Bacillota incertae sedis</taxon>
        <taxon>Caldicellulosiruptorales</taxon>
        <taxon>Caldicellulosiruptoraceae</taxon>
        <taxon>Caldicellulosiruptor</taxon>
    </lineage>
</organism>
<dbReference type="RefSeq" id="WP_013411784.1">
    <property type="nucleotide sequence ID" value="NC_014657.1"/>
</dbReference>
<evidence type="ECO:0000313" key="1">
    <source>
        <dbReference type="EMBL" id="ADQ04391.1"/>
    </source>
</evidence>
<sequence length="130" mass="15092">MIYKIIIPGRPVPKGRPRWNKSTGAIYTPPETKRYEKTVYIFAKSQMTKMLKGDVDVRIKVYTKRKMDIDNVAKSILDGLIGAAFEDDKQVKRLEIEMLDKVDEEQVIIEIGEIENDKKRNRKSKTMSDD</sequence>
<dbReference type="GO" id="GO:0006281">
    <property type="term" value="P:DNA repair"/>
    <property type="evidence" value="ECO:0007669"/>
    <property type="project" value="InterPro"/>
</dbReference>
<gene>
    <name evidence="1" type="ordered locus">Calow_0823</name>
</gene>
<dbReference type="GO" id="GO:0000287">
    <property type="term" value="F:magnesium ion binding"/>
    <property type="evidence" value="ECO:0007669"/>
    <property type="project" value="InterPro"/>
</dbReference>
<reference key="1">
    <citation type="submission" date="2010-09" db="EMBL/GenBank/DDBJ databases">
        <title>Complete sequence of Caldicellulosiruptor owensensis OL.</title>
        <authorList>
            <consortium name="US DOE Joint Genome Institute"/>
            <person name="Lucas S."/>
            <person name="Copeland A."/>
            <person name="Lapidus A."/>
            <person name="Cheng J.-F."/>
            <person name="Bruce D."/>
            <person name="Goodwin L."/>
            <person name="Pitluck S."/>
            <person name="Davenport K."/>
            <person name="Detter J.C."/>
            <person name="Han C."/>
            <person name="Tapia R."/>
            <person name="Land M."/>
            <person name="Hauser L."/>
            <person name="Chang Y.-J."/>
            <person name="Jeffries C."/>
            <person name="Kyrpides N."/>
            <person name="Ivanova N."/>
            <person name="Mikhailova N."/>
            <person name="Blumer-Schuette S.E."/>
            <person name="Kelly R.M."/>
            <person name="Woyke T."/>
        </authorList>
    </citation>
    <scope>NUCLEOTIDE SEQUENCE</scope>
    <source>
        <strain>OL</strain>
    </source>
</reference>
<dbReference type="InterPro" id="IPR008822">
    <property type="entry name" value="Endonuclease_RusA-like"/>
</dbReference>
<protein>
    <submittedName>
        <fullName evidence="1">Endodeoxyribonuclease RusA</fullName>
    </submittedName>
</protein>
<dbReference type="HOGENOM" id="CLU_124338_1_1_9"/>
<proteinExistence type="predicted"/>
<dbReference type="OrthoDB" id="1443745at2"/>
<name>E4Q617_CALOW</name>
<dbReference type="EMBL" id="CP002216">
    <property type="protein sequence ID" value="ADQ04391.1"/>
    <property type="molecule type" value="Genomic_DNA"/>
</dbReference>
<dbReference type="Gene3D" id="3.30.1330.70">
    <property type="entry name" value="Holliday junction resolvase RusA"/>
    <property type="match status" value="1"/>
</dbReference>
<reference evidence="1 2" key="2">
    <citation type="journal article" date="2011" name="J. Bacteriol.">
        <title>Complete genome sequences for the anaerobic, extremely thermophilic plant biomass-degrading bacteria Caldicellulosiruptor hydrothermalis, Caldicellulosiruptor kristjanssonii, Caldicellulosiruptor kronotskyensis, Caldicellulosiruptor owensenis, and Caldicellulosiruptor lactoaceticus.</title>
        <authorList>
            <person name="Blumer-Schuette S.E."/>
            <person name="Ozdemir I."/>
            <person name="Mistry D."/>
            <person name="Lucas S."/>
            <person name="Lapidus A."/>
            <person name="Cheng J.F."/>
            <person name="Goodwin L.A."/>
            <person name="Pitluck S."/>
            <person name="Land M.L."/>
            <person name="Hauser L.J."/>
            <person name="Woyke T."/>
            <person name="Mikhailova N."/>
            <person name="Pati A."/>
            <person name="Kyrpides N.C."/>
            <person name="Ivanova N."/>
            <person name="Detter J.C."/>
            <person name="Walston-Davenport K."/>
            <person name="Han S."/>
            <person name="Adams M.W."/>
            <person name="Kelly R.M."/>
        </authorList>
    </citation>
    <scope>NUCLEOTIDE SEQUENCE [LARGE SCALE GENOMIC DNA]</scope>
    <source>
        <strain evidence="2">ATCC 700167 / DSM 13100 / OL</strain>
    </source>
</reference>